<comment type="pathway">
    <text evidence="10">Carbohydrate biosynthesis; D-glycero-D-manno-heptose 7-phosphate biosynthesis; D-glycero-alpha-D-manno-heptose 7-phosphate and D-glycero-beta-D-manno-heptose 7-phosphate from sedoheptulose 7-phosphate: step 1/1.</text>
</comment>
<protein>
    <recommendedName>
        <fullName evidence="10">Phosphoheptose isomerase</fullName>
        <ecNumber evidence="10">5.3.1.28</ecNumber>
    </recommendedName>
    <alternativeName>
        <fullName evidence="10">Sedoheptulose 7-phosphate isomerase</fullName>
    </alternativeName>
</protein>
<dbReference type="EMBL" id="FOOC01000003">
    <property type="protein sequence ID" value="SFF38248.1"/>
    <property type="molecule type" value="Genomic_DNA"/>
</dbReference>
<evidence type="ECO:0000313" key="13">
    <source>
        <dbReference type="Proteomes" id="UP000199771"/>
    </source>
</evidence>
<comment type="catalytic activity">
    <reaction evidence="1 10">
        <text>2 D-sedoheptulose 7-phosphate = D-glycero-alpha-D-manno-heptose 7-phosphate + D-glycero-beta-D-manno-heptose 7-phosphate</text>
        <dbReference type="Rhea" id="RHEA:27489"/>
        <dbReference type="ChEBI" id="CHEBI:57483"/>
        <dbReference type="ChEBI" id="CHEBI:60203"/>
        <dbReference type="ChEBI" id="CHEBI:60204"/>
        <dbReference type="EC" id="5.3.1.28"/>
    </reaction>
</comment>
<dbReference type="UniPathway" id="UPA00041">
    <property type="reaction ID" value="UER00436"/>
</dbReference>
<dbReference type="InterPro" id="IPR001347">
    <property type="entry name" value="SIS_dom"/>
</dbReference>
<reference evidence="12 13" key="1">
    <citation type="submission" date="2016-10" db="EMBL/GenBank/DDBJ databases">
        <authorList>
            <person name="de Groot N.N."/>
        </authorList>
    </citation>
    <scope>NUCLEOTIDE SEQUENCE [LARGE SCALE GENOMIC DNA]</scope>
    <source>
        <strain evidence="12 13">DSM 23609</strain>
    </source>
</reference>
<feature type="domain" description="SIS" evidence="11">
    <location>
        <begin position="36"/>
        <end position="196"/>
    </location>
</feature>
<dbReference type="SUPFAM" id="SSF53697">
    <property type="entry name" value="SIS domain"/>
    <property type="match status" value="1"/>
</dbReference>
<dbReference type="Pfam" id="PF13580">
    <property type="entry name" value="SIS_2"/>
    <property type="match status" value="1"/>
</dbReference>
<evidence type="ECO:0000256" key="4">
    <source>
        <dbReference type="ARBA" id="ARBA00009894"/>
    </source>
</evidence>
<evidence type="ECO:0000256" key="9">
    <source>
        <dbReference type="ARBA" id="ARBA00023277"/>
    </source>
</evidence>
<evidence type="ECO:0000256" key="7">
    <source>
        <dbReference type="ARBA" id="ARBA00022833"/>
    </source>
</evidence>
<dbReference type="NCBIfam" id="TIGR00441">
    <property type="entry name" value="gmhA"/>
    <property type="match status" value="1"/>
</dbReference>
<feature type="binding site" evidence="10">
    <location>
        <position position="124"/>
    </location>
    <ligand>
        <name>substrate</name>
    </ligand>
</feature>
<feature type="binding site" evidence="10">
    <location>
        <position position="182"/>
    </location>
    <ligand>
        <name>Zn(2+)</name>
        <dbReference type="ChEBI" id="CHEBI:29105"/>
    </ligand>
</feature>
<keyword evidence="8 10" id="KW-0413">Isomerase</keyword>
<comment type="miscellaneous">
    <text evidence="10">The reaction produces a racemic mixture of D-glycero-alpha-D-manno-heptose 7-phosphate and D-glycero-beta-D-manno-heptose 7-phosphate.</text>
</comment>
<dbReference type="PROSITE" id="PS51464">
    <property type="entry name" value="SIS"/>
    <property type="match status" value="1"/>
</dbReference>
<dbReference type="GO" id="GO:0008968">
    <property type="term" value="F:D-sedoheptulose 7-phosphate isomerase activity"/>
    <property type="evidence" value="ECO:0007669"/>
    <property type="project" value="UniProtKB-UniRule"/>
</dbReference>
<comment type="subunit">
    <text evidence="10">Homotetramer.</text>
</comment>
<organism evidence="12 13">
    <name type="scientific">Fontimonas thermophila</name>
    <dbReference type="NCBI Taxonomy" id="1076937"/>
    <lineage>
        <taxon>Bacteria</taxon>
        <taxon>Pseudomonadati</taxon>
        <taxon>Pseudomonadota</taxon>
        <taxon>Gammaproteobacteria</taxon>
        <taxon>Nevskiales</taxon>
        <taxon>Nevskiaceae</taxon>
        <taxon>Fontimonas</taxon>
    </lineage>
</organism>
<dbReference type="GO" id="GO:0005737">
    <property type="term" value="C:cytoplasm"/>
    <property type="evidence" value="ECO:0007669"/>
    <property type="project" value="UniProtKB-SubCell"/>
</dbReference>
<evidence type="ECO:0000313" key="12">
    <source>
        <dbReference type="EMBL" id="SFF38248.1"/>
    </source>
</evidence>
<feature type="binding site" evidence="10">
    <location>
        <begin position="51"/>
        <end position="53"/>
    </location>
    <ligand>
        <name>substrate</name>
    </ligand>
</feature>
<dbReference type="EC" id="5.3.1.28" evidence="10"/>
<gene>
    <name evidence="10" type="primary">gmhA</name>
    <name evidence="12" type="ORF">SAMN04488120_10393</name>
</gene>
<dbReference type="Gene3D" id="3.40.50.10490">
    <property type="entry name" value="Glucose-6-phosphate isomerase like protein, domain 1"/>
    <property type="match status" value="1"/>
</dbReference>
<keyword evidence="5 10" id="KW-0963">Cytoplasm</keyword>
<dbReference type="InterPro" id="IPR035461">
    <property type="entry name" value="GmhA/DiaA"/>
</dbReference>
<keyword evidence="9 10" id="KW-0119">Carbohydrate metabolism</keyword>
<dbReference type="GO" id="GO:0097367">
    <property type="term" value="F:carbohydrate derivative binding"/>
    <property type="evidence" value="ECO:0007669"/>
    <property type="project" value="InterPro"/>
</dbReference>
<keyword evidence="6 10" id="KW-0479">Metal-binding</keyword>
<dbReference type="STRING" id="1076937.SAMN04488120_10393"/>
<dbReference type="RefSeq" id="WP_091532089.1">
    <property type="nucleotide sequence ID" value="NZ_FOOC01000003.1"/>
</dbReference>
<feature type="binding site" evidence="10">
    <location>
        <begin position="93"/>
        <end position="94"/>
    </location>
    <ligand>
        <name>substrate</name>
    </ligand>
</feature>
<dbReference type="PANTHER" id="PTHR30390:SF6">
    <property type="entry name" value="DNAA INITIATOR-ASSOCIATING PROTEIN DIAA"/>
    <property type="match status" value="1"/>
</dbReference>
<keyword evidence="13" id="KW-1185">Reference proteome</keyword>
<feature type="binding site" evidence="10">
    <location>
        <begin position="119"/>
        <end position="121"/>
    </location>
    <ligand>
        <name>substrate</name>
    </ligand>
</feature>
<evidence type="ECO:0000256" key="1">
    <source>
        <dbReference type="ARBA" id="ARBA00000348"/>
    </source>
</evidence>
<evidence type="ECO:0000256" key="10">
    <source>
        <dbReference type="HAMAP-Rule" id="MF_00067"/>
    </source>
</evidence>
<feature type="binding site" evidence="10">
    <location>
        <position position="174"/>
    </location>
    <ligand>
        <name>substrate</name>
    </ligand>
</feature>
<dbReference type="OrthoDB" id="9810929at2"/>
<feature type="binding site" evidence="10">
    <location>
        <position position="64"/>
    </location>
    <ligand>
        <name>Zn(2+)</name>
        <dbReference type="ChEBI" id="CHEBI:29105"/>
    </ligand>
</feature>
<name>A0A1I2I9A8_9GAMM</name>
<comment type="subcellular location">
    <subcellularLocation>
        <location evidence="3 10">Cytoplasm</location>
    </subcellularLocation>
</comment>
<comment type="similarity">
    <text evidence="4 10">Belongs to the SIS family. GmhA subfamily.</text>
</comment>
<dbReference type="InterPro" id="IPR046348">
    <property type="entry name" value="SIS_dom_sf"/>
</dbReference>
<evidence type="ECO:0000256" key="8">
    <source>
        <dbReference type="ARBA" id="ARBA00023235"/>
    </source>
</evidence>
<accession>A0A1I2I9A8</accession>
<feature type="binding site" evidence="10">
    <location>
        <position position="174"/>
    </location>
    <ligand>
        <name>Zn(2+)</name>
        <dbReference type="ChEBI" id="CHEBI:29105"/>
    </ligand>
</feature>
<dbReference type="AlphaFoldDB" id="A0A1I2I9A8"/>
<comment type="function">
    <text evidence="2 10">Catalyzes the isomerization of sedoheptulose 7-phosphate in D-glycero-D-manno-heptose 7-phosphate.</text>
</comment>
<sequence>MTIEARLRAHFEASIQAKRDTQETALAALARAAVLLADCLQAGGKVLSCGNGGSAGDAQHFAAELTGRFERERPGMPAIALTVDTSALTAIANDYSFDRVFSKQVEALGRSGDVLLAISTSGRSPNVLQAIEAAHARGMRVVALTGRDGGRIPALLAPEDVELRAAATATARIQEVHILFLHCLCDAIDELLYPVS</sequence>
<evidence type="ECO:0000256" key="2">
    <source>
        <dbReference type="ARBA" id="ARBA00003172"/>
    </source>
</evidence>
<proteinExistence type="inferred from homology"/>
<dbReference type="GO" id="GO:0005975">
    <property type="term" value="P:carbohydrate metabolic process"/>
    <property type="evidence" value="ECO:0007669"/>
    <property type="project" value="UniProtKB-UniRule"/>
</dbReference>
<dbReference type="GO" id="GO:0008270">
    <property type="term" value="F:zinc ion binding"/>
    <property type="evidence" value="ECO:0007669"/>
    <property type="project" value="UniProtKB-UniRule"/>
</dbReference>
<evidence type="ECO:0000256" key="3">
    <source>
        <dbReference type="ARBA" id="ARBA00004496"/>
    </source>
</evidence>
<comment type="cofactor">
    <cofactor evidence="10">
        <name>Zn(2+)</name>
        <dbReference type="ChEBI" id="CHEBI:29105"/>
    </cofactor>
    <text evidence="10">Binds 1 zinc ion per subunit.</text>
</comment>
<dbReference type="Proteomes" id="UP000199771">
    <property type="component" value="Unassembled WGS sequence"/>
</dbReference>
<dbReference type="InterPro" id="IPR050099">
    <property type="entry name" value="SIS_GmhA/DiaA_subfam"/>
</dbReference>
<dbReference type="PANTHER" id="PTHR30390">
    <property type="entry name" value="SEDOHEPTULOSE 7-PHOSPHATE ISOMERASE / DNAA INITIATOR-ASSOCIATING FACTOR FOR REPLICATION INITIATION"/>
    <property type="match status" value="1"/>
</dbReference>
<dbReference type="NCBIfam" id="NF010546">
    <property type="entry name" value="PRK13936.1"/>
    <property type="match status" value="1"/>
</dbReference>
<feature type="binding site" evidence="10">
    <location>
        <position position="64"/>
    </location>
    <ligand>
        <name>substrate</name>
    </ligand>
</feature>
<dbReference type="HAMAP" id="MF_00067">
    <property type="entry name" value="GmhA"/>
    <property type="match status" value="1"/>
</dbReference>
<evidence type="ECO:0000256" key="6">
    <source>
        <dbReference type="ARBA" id="ARBA00022723"/>
    </source>
</evidence>
<feature type="binding site" evidence="10">
    <location>
        <position position="60"/>
    </location>
    <ligand>
        <name>Zn(2+)</name>
        <dbReference type="ChEBI" id="CHEBI:29105"/>
    </ligand>
</feature>
<evidence type="ECO:0000259" key="11">
    <source>
        <dbReference type="PROSITE" id="PS51464"/>
    </source>
</evidence>
<keyword evidence="7 10" id="KW-0862">Zinc</keyword>
<evidence type="ECO:0000256" key="5">
    <source>
        <dbReference type="ARBA" id="ARBA00022490"/>
    </source>
</evidence>
<dbReference type="CDD" id="cd05006">
    <property type="entry name" value="SIS_GmhA"/>
    <property type="match status" value="1"/>
</dbReference>
<dbReference type="InterPro" id="IPR004515">
    <property type="entry name" value="Phosphoheptose_Isoase"/>
</dbReference>
<dbReference type="GO" id="GO:2001061">
    <property type="term" value="P:D-glycero-D-manno-heptose 7-phosphate biosynthetic process"/>
    <property type="evidence" value="ECO:0007669"/>
    <property type="project" value="UniProtKB-UniPathway"/>
</dbReference>